<proteinExistence type="predicted"/>
<dbReference type="GO" id="GO:0003700">
    <property type="term" value="F:DNA-binding transcription factor activity"/>
    <property type="evidence" value="ECO:0007669"/>
    <property type="project" value="TreeGrafter"/>
</dbReference>
<protein>
    <submittedName>
        <fullName evidence="6">DNA-binding transcriptional regulator, IclR family</fullName>
    </submittedName>
</protein>
<dbReference type="STRING" id="392421.SAMN04488694_10492"/>
<feature type="domain" description="IclR-ED" evidence="5">
    <location>
        <begin position="66"/>
        <end position="249"/>
    </location>
</feature>
<keyword evidence="3" id="KW-0804">Transcription</keyword>
<dbReference type="RefSeq" id="WP_092930923.1">
    <property type="nucleotide sequence ID" value="NZ_FMZP01000004.1"/>
</dbReference>
<dbReference type="Proteomes" id="UP000199320">
    <property type="component" value="Unassembled WGS sequence"/>
</dbReference>
<dbReference type="InterPro" id="IPR005471">
    <property type="entry name" value="Tscrpt_reg_IclR_N"/>
</dbReference>
<keyword evidence="2 6" id="KW-0238">DNA-binding</keyword>
<reference evidence="7" key="2">
    <citation type="submission" date="2016-10" db="EMBL/GenBank/DDBJ databases">
        <authorList>
            <person name="de Groot N.N."/>
        </authorList>
    </citation>
    <scope>NUCLEOTIDE SEQUENCE [LARGE SCALE GENOMIC DNA]</scope>
    <source>
        <strain evidence="7">CDM_6</strain>
    </source>
</reference>
<dbReference type="InterPro" id="IPR029016">
    <property type="entry name" value="GAF-like_dom_sf"/>
</dbReference>
<dbReference type="InterPro" id="IPR036388">
    <property type="entry name" value="WH-like_DNA-bd_sf"/>
</dbReference>
<dbReference type="InterPro" id="IPR050707">
    <property type="entry name" value="HTH_MetabolicPath_Reg"/>
</dbReference>
<evidence type="ECO:0000256" key="1">
    <source>
        <dbReference type="ARBA" id="ARBA00023015"/>
    </source>
</evidence>
<accession>A0A1G6M811</accession>
<dbReference type="PANTHER" id="PTHR30136:SF35">
    <property type="entry name" value="HTH-TYPE TRANSCRIPTIONAL REGULATOR RV1719"/>
    <property type="match status" value="1"/>
</dbReference>
<dbReference type="Proteomes" id="UP000324021">
    <property type="component" value="Unassembled WGS sequence"/>
</dbReference>
<keyword evidence="8" id="KW-1185">Reference proteome</keyword>
<dbReference type="GO" id="GO:0003677">
    <property type="term" value="F:DNA binding"/>
    <property type="evidence" value="ECO:0007669"/>
    <property type="project" value="UniProtKB-KW"/>
</dbReference>
<feature type="domain" description="HTH iclR-type" evidence="4">
    <location>
        <begin position="6"/>
        <end position="65"/>
    </location>
</feature>
<reference evidence="8 9" key="1">
    <citation type="submission" date="2016-10" db="EMBL/GenBank/DDBJ databases">
        <authorList>
            <person name="Varghese N."/>
            <person name="Submissions S."/>
        </authorList>
    </citation>
    <scope>NUCLEOTIDE SEQUENCE [LARGE SCALE GENOMIC DNA]</scope>
    <source>
        <strain evidence="6 9">CDM_1</strain>
        <strain evidence="8">CDM_6</strain>
    </source>
</reference>
<evidence type="ECO:0000259" key="4">
    <source>
        <dbReference type="PROSITE" id="PS51077"/>
    </source>
</evidence>
<evidence type="ECO:0000313" key="9">
    <source>
        <dbReference type="Proteomes" id="UP000324021"/>
    </source>
</evidence>
<dbReference type="SMART" id="SM00346">
    <property type="entry name" value="HTH_ICLR"/>
    <property type="match status" value="1"/>
</dbReference>
<dbReference type="PANTHER" id="PTHR30136">
    <property type="entry name" value="HELIX-TURN-HELIX TRANSCRIPTIONAL REGULATOR, ICLR FAMILY"/>
    <property type="match status" value="1"/>
</dbReference>
<dbReference type="PROSITE" id="PS51077">
    <property type="entry name" value="HTH_ICLR"/>
    <property type="match status" value="1"/>
</dbReference>
<evidence type="ECO:0000259" key="5">
    <source>
        <dbReference type="PROSITE" id="PS51078"/>
    </source>
</evidence>
<dbReference type="InterPro" id="IPR011991">
    <property type="entry name" value="ArsR-like_HTH"/>
</dbReference>
<evidence type="ECO:0000313" key="6">
    <source>
        <dbReference type="EMBL" id="SDC51477.1"/>
    </source>
</evidence>
<keyword evidence="1" id="KW-0805">Transcription regulation</keyword>
<dbReference type="CDD" id="cd00090">
    <property type="entry name" value="HTH_ARSR"/>
    <property type="match status" value="1"/>
</dbReference>
<evidence type="ECO:0000313" key="8">
    <source>
        <dbReference type="Proteomes" id="UP000199320"/>
    </source>
</evidence>
<dbReference type="InterPro" id="IPR036390">
    <property type="entry name" value="WH_DNA-bd_sf"/>
</dbReference>
<dbReference type="PROSITE" id="PS51078">
    <property type="entry name" value="ICLR_ED"/>
    <property type="match status" value="1"/>
</dbReference>
<evidence type="ECO:0000256" key="2">
    <source>
        <dbReference type="ARBA" id="ARBA00023125"/>
    </source>
</evidence>
<dbReference type="EMBL" id="FOIC01000004">
    <property type="protein sequence ID" value="SET16397.1"/>
    <property type="molecule type" value="Genomic_DNA"/>
</dbReference>
<dbReference type="EMBL" id="FMZP01000004">
    <property type="protein sequence ID" value="SDC51477.1"/>
    <property type="molecule type" value="Genomic_DNA"/>
</dbReference>
<dbReference type="Pfam" id="PF09339">
    <property type="entry name" value="HTH_IclR"/>
    <property type="match status" value="1"/>
</dbReference>
<dbReference type="SUPFAM" id="SSF55781">
    <property type="entry name" value="GAF domain-like"/>
    <property type="match status" value="1"/>
</dbReference>
<evidence type="ECO:0000256" key="3">
    <source>
        <dbReference type="ARBA" id="ARBA00023163"/>
    </source>
</evidence>
<gene>
    <name evidence="7" type="ORF">SAMN04488694_10492</name>
    <name evidence="6" type="ORF">SAMN05192552_1004210</name>
</gene>
<name>A0A1G6M811_9EURY</name>
<organism evidence="6 9">
    <name type="scientific">Natrinema hispanicum</name>
    <dbReference type="NCBI Taxonomy" id="392421"/>
    <lineage>
        <taxon>Archaea</taxon>
        <taxon>Methanobacteriati</taxon>
        <taxon>Methanobacteriota</taxon>
        <taxon>Stenosarchaea group</taxon>
        <taxon>Halobacteria</taxon>
        <taxon>Halobacteriales</taxon>
        <taxon>Natrialbaceae</taxon>
        <taxon>Natrinema</taxon>
    </lineage>
</organism>
<evidence type="ECO:0000313" key="7">
    <source>
        <dbReference type="EMBL" id="SET16397.1"/>
    </source>
</evidence>
<dbReference type="SUPFAM" id="SSF46785">
    <property type="entry name" value="Winged helix' DNA-binding domain"/>
    <property type="match status" value="1"/>
</dbReference>
<dbReference type="Gene3D" id="1.10.10.10">
    <property type="entry name" value="Winged helix-like DNA-binding domain superfamily/Winged helix DNA-binding domain"/>
    <property type="match status" value="1"/>
</dbReference>
<dbReference type="InterPro" id="IPR014757">
    <property type="entry name" value="Tscrpt_reg_IclR_C"/>
</dbReference>
<dbReference type="GO" id="GO:0045892">
    <property type="term" value="P:negative regulation of DNA-templated transcription"/>
    <property type="evidence" value="ECO:0007669"/>
    <property type="project" value="TreeGrafter"/>
</dbReference>
<dbReference type="OrthoDB" id="14763at2157"/>
<dbReference type="Pfam" id="PF01614">
    <property type="entry name" value="IclR_C"/>
    <property type="match status" value="1"/>
</dbReference>
<dbReference type="Gene3D" id="3.30.450.40">
    <property type="match status" value="1"/>
</dbReference>
<dbReference type="AlphaFoldDB" id="A0A1G6M811"/>
<sequence length="250" mass="27649">MTGASNRSVERAFRIVDELAENGGGRVSELADRLEMPVSTVHNYLQALVETGYVSVDDKEYTTTTRFLEVGHRQRHRLEVFQAVSDELQDIAAETGEHVTLMVEENDQCVIVAVQEGPDAVNLFAYPGARMPLHAAAPGKAILAHMPDDRVQEIIDRQGLIEMTNQTITDPDVLFDQLEEIREQGYAIDEGERIAGMVCISAPVLDKSDEIRGAICVCGPQSRIDEARRAEIADIVKRSANVTQVNLDYV</sequence>